<dbReference type="Gene3D" id="3.30.420.610">
    <property type="entry name" value="LOTUS domain-like"/>
    <property type="match status" value="1"/>
</dbReference>
<accession>A0A401QLG8</accession>
<evidence type="ECO:0000313" key="2">
    <source>
        <dbReference type="Proteomes" id="UP000288216"/>
    </source>
</evidence>
<organism evidence="1 2">
    <name type="scientific">Scyliorhinus torazame</name>
    <name type="common">Cloudy catshark</name>
    <name type="synonym">Catulus torazame</name>
    <dbReference type="NCBI Taxonomy" id="75743"/>
    <lineage>
        <taxon>Eukaryota</taxon>
        <taxon>Metazoa</taxon>
        <taxon>Chordata</taxon>
        <taxon>Craniata</taxon>
        <taxon>Vertebrata</taxon>
        <taxon>Chondrichthyes</taxon>
        <taxon>Elasmobranchii</taxon>
        <taxon>Galeomorphii</taxon>
        <taxon>Galeoidea</taxon>
        <taxon>Carcharhiniformes</taxon>
        <taxon>Scyliorhinidae</taxon>
        <taxon>Scyliorhinus</taxon>
    </lineage>
</organism>
<dbReference type="Proteomes" id="UP000288216">
    <property type="component" value="Unassembled WGS sequence"/>
</dbReference>
<dbReference type="EMBL" id="BFAA01258318">
    <property type="protein sequence ID" value="GCB86216.1"/>
    <property type="molecule type" value="Genomic_DNA"/>
</dbReference>
<name>A0A401QLG8_SCYTO</name>
<proteinExistence type="predicted"/>
<sequence length="84" mass="9284">MSVLTLDQGGLTLQAFSALFRQAYGHDLLDLVTDMGYRSLVDFLQEIPGARLIDVHCLATCRVQLAMDGLRESEELARDSRAGK</sequence>
<gene>
    <name evidence="1" type="ORF">scyTo_0026924</name>
</gene>
<protein>
    <submittedName>
        <fullName evidence="1">Uncharacterized protein</fullName>
    </submittedName>
</protein>
<evidence type="ECO:0000313" key="1">
    <source>
        <dbReference type="EMBL" id="GCB86216.1"/>
    </source>
</evidence>
<keyword evidence="2" id="KW-1185">Reference proteome</keyword>
<dbReference type="AlphaFoldDB" id="A0A401QLG8"/>
<dbReference type="InterPro" id="IPR041966">
    <property type="entry name" value="LOTUS-like"/>
</dbReference>
<comment type="caution">
    <text evidence="1">The sequence shown here is derived from an EMBL/GenBank/DDBJ whole genome shotgun (WGS) entry which is preliminary data.</text>
</comment>
<reference evidence="1 2" key="1">
    <citation type="journal article" date="2018" name="Nat. Ecol. Evol.">
        <title>Shark genomes provide insights into elasmobranch evolution and the origin of vertebrates.</title>
        <authorList>
            <person name="Hara Y"/>
            <person name="Yamaguchi K"/>
            <person name="Onimaru K"/>
            <person name="Kadota M"/>
            <person name="Koyanagi M"/>
            <person name="Keeley SD"/>
            <person name="Tatsumi K"/>
            <person name="Tanaka K"/>
            <person name="Motone F"/>
            <person name="Kageyama Y"/>
            <person name="Nozu R"/>
            <person name="Adachi N"/>
            <person name="Nishimura O"/>
            <person name="Nakagawa R"/>
            <person name="Tanegashima C"/>
            <person name="Kiyatake I"/>
            <person name="Matsumoto R"/>
            <person name="Murakumo K"/>
            <person name="Nishida K"/>
            <person name="Terakita A"/>
            <person name="Kuratani S"/>
            <person name="Sato K"/>
            <person name="Hyodo S Kuraku.S."/>
        </authorList>
    </citation>
    <scope>NUCLEOTIDE SEQUENCE [LARGE SCALE GENOMIC DNA]</scope>
</reference>